<reference evidence="8 9" key="1">
    <citation type="submission" date="2019-02" db="EMBL/GenBank/DDBJ databases">
        <title>Deep-cultivation of Planctomycetes and their phenomic and genomic characterization uncovers novel biology.</title>
        <authorList>
            <person name="Wiegand S."/>
            <person name="Jogler M."/>
            <person name="Boedeker C."/>
            <person name="Pinto D."/>
            <person name="Vollmers J."/>
            <person name="Rivas-Marin E."/>
            <person name="Kohn T."/>
            <person name="Peeters S.H."/>
            <person name="Heuer A."/>
            <person name="Rast P."/>
            <person name="Oberbeckmann S."/>
            <person name="Bunk B."/>
            <person name="Jeske O."/>
            <person name="Meyerdierks A."/>
            <person name="Storesund J.E."/>
            <person name="Kallscheuer N."/>
            <person name="Luecker S."/>
            <person name="Lage O.M."/>
            <person name="Pohl T."/>
            <person name="Merkel B.J."/>
            <person name="Hornburger P."/>
            <person name="Mueller R.-W."/>
            <person name="Bruemmer F."/>
            <person name="Labrenz M."/>
            <person name="Spormann A.M."/>
            <person name="Op den Camp H."/>
            <person name="Overmann J."/>
            <person name="Amann R."/>
            <person name="Jetten M.S.M."/>
            <person name="Mascher T."/>
            <person name="Medema M.H."/>
            <person name="Devos D.P."/>
            <person name="Kaster A.-K."/>
            <person name="Ovreas L."/>
            <person name="Rohde M."/>
            <person name="Galperin M.Y."/>
            <person name="Jogler C."/>
        </authorList>
    </citation>
    <scope>NUCLEOTIDE SEQUENCE [LARGE SCALE GENOMIC DNA]</scope>
    <source>
        <strain evidence="8 9">EC9</strain>
    </source>
</reference>
<accession>A0A517M851</accession>
<evidence type="ECO:0000256" key="5">
    <source>
        <dbReference type="ARBA" id="ARBA00023136"/>
    </source>
</evidence>
<keyword evidence="4 7" id="KW-1133">Transmembrane helix</keyword>
<keyword evidence="2" id="KW-1003">Cell membrane</keyword>
<proteinExistence type="predicted"/>
<evidence type="ECO:0000256" key="7">
    <source>
        <dbReference type="SAM" id="Phobius"/>
    </source>
</evidence>
<sequence length="457" mass="48907">MSETSVLKMGTSLRRVLRNSSWLMAAQVLAGALMFAQTIVVTRSLGVTAYGTFAIATTVVMSVIQICDCRVWEALIAFAPRYRAQGEPAKSIATLQLCLAVELVSGTLAWGAVVAVADIASRVLFPTDEIAGSIRMLGILALVKFPHEPLTALLRIENRFHWQASYRLALAVLRMLAAAIVCSVSPSIDNLLIAEIASHLVGSVFLLVLGNSTVRSLGFSLWDLSTMPSLWSDVPKILRFMLYSSIAGNTRMITTKADVLLLGLFSSPAVVGGYDLAKKVADGLASMATPLYMAIFPEISKHVAAASFDETRELQRGLTKLVLWGGIPSCAVATALAPTLIDLGFGTGYQESGLLLQILVWQLLATCMAWVPGYLLALGMAGTQTLLVACDALIYLLLLAALIPTLGNVGAAIATTGRVVVWMTMASCVLRRLHQPHPSDSPLHSDTTPKGEQKLIR</sequence>
<dbReference type="OrthoDB" id="493991at2"/>
<evidence type="ECO:0000256" key="1">
    <source>
        <dbReference type="ARBA" id="ARBA00004651"/>
    </source>
</evidence>
<feature type="transmembrane region" description="Helical" evidence="7">
    <location>
        <begin position="353"/>
        <end position="378"/>
    </location>
</feature>
<dbReference type="Proteomes" id="UP000319557">
    <property type="component" value="Chromosome"/>
</dbReference>
<evidence type="ECO:0000256" key="3">
    <source>
        <dbReference type="ARBA" id="ARBA00022692"/>
    </source>
</evidence>
<keyword evidence="3 7" id="KW-0812">Transmembrane</keyword>
<protein>
    <submittedName>
        <fullName evidence="8">Colanic acid exporter</fullName>
    </submittedName>
</protein>
<dbReference type="Pfam" id="PF13440">
    <property type="entry name" value="Polysacc_synt_3"/>
    <property type="match status" value="1"/>
</dbReference>
<dbReference type="AlphaFoldDB" id="A0A517M851"/>
<dbReference type="GO" id="GO:0005886">
    <property type="term" value="C:plasma membrane"/>
    <property type="evidence" value="ECO:0007669"/>
    <property type="project" value="UniProtKB-SubCell"/>
</dbReference>
<keyword evidence="9" id="KW-1185">Reference proteome</keyword>
<evidence type="ECO:0000313" key="9">
    <source>
        <dbReference type="Proteomes" id="UP000319557"/>
    </source>
</evidence>
<dbReference type="PANTHER" id="PTHR30250">
    <property type="entry name" value="PST FAMILY PREDICTED COLANIC ACID TRANSPORTER"/>
    <property type="match status" value="1"/>
</dbReference>
<evidence type="ECO:0000313" key="8">
    <source>
        <dbReference type="EMBL" id="QDS91039.1"/>
    </source>
</evidence>
<feature type="transmembrane region" description="Helical" evidence="7">
    <location>
        <begin position="47"/>
        <end position="71"/>
    </location>
</feature>
<feature type="region of interest" description="Disordered" evidence="6">
    <location>
        <begin position="437"/>
        <end position="457"/>
    </location>
</feature>
<feature type="transmembrane region" description="Helical" evidence="7">
    <location>
        <begin position="21"/>
        <end position="41"/>
    </location>
</feature>
<evidence type="ECO:0000256" key="2">
    <source>
        <dbReference type="ARBA" id="ARBA00022475"/>
    </source>
</evidence>
<organism evidence="8 9">
    <name type="scientific">Rosistilla ulvae</name>
    <dbReference type="NCBI Taxonomy" id="1930277"/>
    <lineage>
        <taxon>Bacteria</taxon>
        <taxon>Pseudomonadati</taxon>
        <taxon>Planctomycetota</taxon>
        <taxon>Planctomycetia</taxon>
        <taxon>Pirellulales</taxon>
        <taxon>Pirellulaceae</taxon>
        <taxon>Rosistilla</taxon>
    </lineage>
</organism>
<dbReference type="PANTHER" id="PTHR30250:SF26">
    <property type="entry name" value="PSMA PROTEIN"/>
    <property type="match status" value="1"/>
</dbReference>
<dbReference type="RefSeq" id="WP_145348741.1">
    <property type="nucleotide sequence ID" value="NZ_CP036261.1"/>
</dbReference>
<feature type="transmembrane region" description="Helical" evidence="7">
    <location>
        <begin position="321"/>
        <end position="341"/>
    </location>
</feature>
<feature type="compositionally biased region" description="Basic and acidic residues" evidence="6">
    <location>
        <begin position="447"/>
        <end position="457"/>
    </location>
</feature>
<gene>
    <name evidence="8" type="ORF">EC9_52580</name>
</gene>
<evidence type="ECO:0000256" key="6">
    <source>
        <dbReference type="SAM" id="MobiDB-lite"/>
    </source>
</evidence>
<keyword evidence="5 7" id="KW-0472">Membrane</keyword>
<name>A0A517M851_9BACT</name>
<evidence type="ECO:0000256" key="4">
    <source>
        <dbReference type="ARBA" id="ARBA00022989"/>
    </source>
</evidence>
<dbReference type="InterPro" id="IPR050833">
    <property type="entry name" value="Poly_Biosynth_Transport"/>
</dbReference>
<dbReference type="KEGG" id="ruv:EC9_52580"/>
<comment type="subcellular location">
    <subcellularLocation>
        <location evidence="1">Cell membrane</location>
        <topology evidence="1">Multi-pass membrane protein</topology>
    </subcellularLocation>
</comment>
<dbReference type="EMBL" id="CP036261">
    <property type="protein sequence ID" value="QDS91039.1"/>
    <property type="molecule type" value="Genomic_DNA"/>
</dbReference>